<evidence type="ECO:0000313" key="2">
    <source>
        <dbReference type="Proteomes" id="UP000292665"/>
    </source>
</evidence>
<gene>
    <name evidence="1" type="ORF">EAI93_06385</name>
</gene>
<evidence type="ECO:0000313" key="1">
    <source>
        <dbReference type="EMBL" id="RYS80475.1"/>
    </source>
</evidence>
<name>A0A4Q5C8L1_9FIRM</name>
<comment type="caution">
    <text evidence="1">The sequence shown here is derived from an EMBL/GenBank/DDBJ whole genome shotgun (WGS) entry which is preliminary data.</text>
</comment>
<dbReference type="Proteomes" id="UP000292665">
    <property type="component" value="Unassembled WGS sequence"/>
</dbReference>
<organism evidence="1 2">
    <name type="scientific">[Ruminococcus] torques</name>
    <dbReference type="NCBI Taxonomy" id="33039"/>
    <lineage>
        <taxon>Bacteria</taxon>
        <taxon>Bacillati</taxon>
        <taxon>Bacillota</taxon>
        <taxon>Clostridia</taxon>
        <taxon>Lachnospirales</taxon>
        <taxon>Lachnospiraceae</taxon>
        <taxon>Mediterraneibacter</taxon>
    </lineage>
</organism>
<reference evidence="1 2" key="1">
    <citation type="journal article" date="2019" name="Science, e1252229">
        <title>Invertible promoters mediate bacterial phase variation, antibiotic resistance, and host adaptation in the gut.</title>
        <authorList>
            <person name="Jiang X."/>
            <person name="Hall A.B."/>
            <person name="Arthur T.D."/>
            <person name="Plichta D.R."/>
            <person name="Covington C.T."/>
            <person name="Poyet M."/>
            <person name="Crothers J."/>
            <person name="Moses P.L."/>
            <person name="Tolonen A.C."/>
            <person name="Vlamakis H."/>
            <person name="Alm E.J."/>
            <person name="Xavier R.J."/>
        </authorList>
    </citation>
    <scope>NUCLEOTIDE SEQUENCE [LARGE SCALE GENOMIC DNA]</scope>
    <source>
        <strain evidence="2">aa_0143</strain>
    </source>
</reference>
<protein>
    <submittedName>
        <fullName evidence="1">Uncharacterized protein</fullName>
    </submittedName>
</protein>
<accession>A0A4Q5C8L1</accession>
<dbReference type="RefSeq" id="WP_129794840.1">
    <property type="nucleotide sequence ID" value="NZ_RCYR01000009.1"/>
</dbReference>
<sequence length="165" mass="19184">MCEFCEEQKIIEFFDGKITWHIREKGKGYDTYYANSKTGELGIIDISYCPICGRKLTDGEEKHLHENEEKFTKCDKCEQLEECKENRKVLNINFGCEEFPHYVPNIGTFCGKKEVETNTDIAESIDKIAKLNDRHQSDCIKINQLNVVIDVLVEKYARLREVHGL</sequence>
<dbReference type="AlphaFoldDB" id="A0A4Q5C8L1"/>
<dbReference type="EMBL" id="RCYR01000009">
    <property type="protein sequence ID" value="RYS80475.1"/>
    <property type="molecule type" value="Genomic_DNA"/>
</dbReference>
<proteinExistence type="predicted"/>